<name>A0ABT8TRI5_9ACTN</name>
<dbReference type="InterPro" id="IPR011050">
    <property type="entry name" value="Pectin_lyase_fold/virulence"/>
</dbReference>
<dbReference type="Gene3D" id="2.160.20.10">
    <property type="entry name" value="Single-stranded right-handed beta-helix, Pectin lyase-like"/>
    <property type="match status" value="1"/>
</dbReference>
<protein>
    <submittedName>
        <fullName evidence="3">Right-handed parallel beta-helix repeat-containing protein</fullName>
    </submittedName>
</protein>
<evidence type="ECO:0000256" key="1">
    <source>
        <dbReference type="SAM" id="MobiDB-lite"/>
    </source>
</evidence>
<feature type="region of interest" description="Disordered" evidence="1">
    <location>
        <begin position="40"/>
        <end position="86"/>
    </location>
</feature>
<dbReference type="InterPro" id="IPR012334">
    <property type="entry name" value="Pectin_lyas_fold"/>
</dbReference>
<sequence length="530" mass="56354">MPSRQSRPRPRPGLPLLGWVGLAVVLVAALAALRTSSLGAADPAAGGPVGGPGAEPQARAEAPDDAPAAVCGSPRLDGPAEPPDGAVVVPTSDNLPLVVSQSPPGTTFWLAPGRHRLGETAYDSVRPNDGDTFVGAPGAVLDGDGTNLYAFTGKASDVTVRHLTVEGFGGRLDNRNQGVVNHDSAPGWLVERNTLRRNGGAGVFLGDGAVVRHNCLTENGQYGFSAYSPTGPKDVVLHHNEISHNNTADWEKRIPTCGCTGGGKFWATTGAQITDNWVHNNSGPGLWADNNNTGFTIEGNLVEHNDSEGLVYETSYNASIVGNTFIGNGTVKGPRNPGFPTPAIYVSESGADPRAGTLHGEALVVAGNRFIDNWGGVAIWENADRYAGSPANPTQDTTLVNPEVATFEACADPDLIAEDPYFDDCRWKSQHVHVHDNLFELDPEQLGPECTVENICGVSGIFSNWGTFPPHSPFQGTLVENAVTLEQDNRFWDNTYRGPWLFMALEAGSFVTWNQWRSEPYLQDAGSSTQ</sequence>
<gene>
    <name evidence="3" type="ORF">QWJ41_08680</name>
</gene>
<dbReference type="SUPFAM" id="SSF51126">
    <property type="entry name" value="Pectin lyase-like"/>
    <property type="match status" value="1"/>
</dbReference>
<comment type="caution">
    <text evidence="3">The sequence shown here is derived from an EMBL/GenBank/DDBJ whole genome shotgun (WGS) entry which is preliminary data.</text>
</comment>
<feature type="domain" description="Right handed beta helix" evidence="2">
    <location>
        <begin position="180"/>
        <end position="329"/>
    </location>
</feature>
<evidence type="ECO:0000259" key="2">
    <source>
        <dbReference type="Pfam" id="PF13229"/>
    </source>
</evidence>
<dbReference type="EMBL" id="JAULSC010000006">
    <property type="protein sequence ID" value="MDO3395788.1"/>
    <property type="molecule type" value="Genomic_DNA"/>
</dbReference>
<reference evidence="3" key="1">
    <citation type="submission" date="2023-06" db="EMBL/GenBank/DDBJ databases">
        <title>Genome sequence of Nocardioides sp. SOB44.</title>
        <authorList>
            <person name="Zhang G."/>
        </authorList>
    </citation>
    <scope>NUCLEOTIDE SEQUENCE</scope>
    <source>
        <strain evidence="3">SOB44</strain>
    </source>
</reference>
<dbReference type="InterPro" id="IPR006626">
    <property type="entry name" value="PbH1"/>
</dbReference>
<proteinExistence type="predicted"/>
<evidence type="ECO:0000313" key="4">
    <source>
        <dbReference type="Proteomes" id="UP001168363"/>
    </source>
</evidence>
<dbReference type="InterPro" id="IPR039448">
    <property type="entry name" value="Beta_helix"/>
</dbReference>
<keyword evidence="4" id="KW-1185">Reference proteome</keyword>
<feature type="compositionally biased region" description="Low complexity" evidence="1">
    <location>
        <begin position="54"/>
        <end position="69"/>
    </location>
</feature>
<dbReference type="Proteomes" id="UP001168363">
    <property type="component" value="Unassembled WGS sequence"/>
</dbReference>
<dbReference type="RefSeq" id="WP_302707336.1">
    <property type="nucleotide sequence ID" value="NZ_JAULSC010000006.1"/>
</dbReference>
<dbReference type="SMART" id="SM00710">
    <property type="entry name" value="PbH1"/>
    <property type="match status" value="6"/>
</dbReference>
<organism evidence="3 4">
    <name type="scientific">Nocardioides cremeus</name>
    <dbReference type="NCBI Taxonomy" id="3058044"/>
    <lineage>
        <taxon>Bacteria</taxon>
        <taxon>Bacillati</taxon>
        <taxon>Actinomycetota</taxon>
        <taxon>Actinomycetes</taxon>
        <taxon>Propionibacteriales</taxon>
        <taxon>Nocardioidaceae</taxon>
        <taxon>Nocardioides</taxon>
    </lineage>
</organism>
<accession>A0ABT8TRI5</accession>
<evidence type="ECO:0000313" key="3">
    <source>
        <dbReference type="EMBL" id="MDO3395788.1"/>
    </source>
</evidence>
<dbReference type="Pfam" id="PF13229">
    <property type="entry name" value="Beta_helix"/>
    <property type="match status" value="1"/>
</dbReference>